<dbReference type="InterPro" id="IPR051200">
    <property type="entry name" value="Host-pathogen_enzymatic-act"/>
</dbReference>
<dbReference type="Pfam" id="PF10282">
    <property type="entry name" value="Lactonase"/>
    <property type="match status" value="1"/>
</dbReference>
<feature type="chain" id="PRO_5045401881" evidence="1">
    <location>
        <begin position="21"/>
        <end position="478"/>
    </location>
</feature>
<proteinExistence type="predicted"/>
<sequence>MRLGTQYLLILLEVVGRAIAQTQAPAEAGVGSAISSRDRIYTGDQSSNTITVIDPIANTVLGTISLGATRLSDLIGPQYIRSVNSHGLGFSRDGKYIVSTSVTSNTVTVIRTLDNSIVSQTFTDRQAHEAFFAADNRTIWVGTRGVDHVTVVDGIDGGVLETIPSYGGPSKVLFSPDGTQAYVNHIRAPYIHVLDVATHKTIANITGLNHTFSSDMMLSADGKRLWVAHKVVGTVTVISTVSKEVISVLPTGPETNHPNFAVINGSTYGFVTVAAEDSTKVYQQSDSEKPPTFITTIQSTGVQPHGLWPSADNTRLYIVNEHSDSVDVIDLTSSEFEIVHTVDVGQEGQALVYVSNAVTSGNGTQNLGSQGLLNRPTVNILVRVNGSESHPNATALVTVRPEAGLDMFQVIGRSMKLNATYEISATCQACGGVKIPLLEFTAAMPIPGEAGCATAPQVLGFFKFTGVYDLDSLEVYEK</sequence>
<keyword evidence="1" id="KW-0732">Signal</keyword>
<evidence type="ECO:0000256" key="1">
    <source>
        <dbReference type="SAM" id="SignalP"/>
    </source>
</evidence>
<organism evidence="2 3">
    <name type="scientific">Macrophomina phaseolina</name>
    <dbReference type="NCBI Taxonomy" id="35725"/>
    <lineage>
        <taxon>Eukaryota</taxon>
        <taxon>Fungi</taxon>
        <taxon>Dikarya</taxon>
        <taxon>Ascomycota</taxon>
        <taxon>Pezizomycotina</taxon>
        <taxon>Dothideomycetes</taxon>
        <taxon>Dothideomycetes incertae sedis</taxon>
        <taxon>Botryosphaeriales</taxon>
        <taxon>Botryosphaeriaceae</taxon>
        <taxon>Macrophomina</taxon>
    </lineage>
</organism>
<evidence type="ECO:0000313" key="2">
    <source>
        <dbReference type="EMBL" id="KAH7015976.1"/>
    </source>
</evidence>
<dbReference type="PANTHER" id="PTHR47197:SF3">
    <property type="entry name" value="DIHYDRO-HEME D1 DEHYDROGENASE"/>
    <property type="match status" value="1"/>
</dbReference>
<comment type="caution">
    <text evidence="2">The sequence shown here is derived from an EMBL/GenBank/DDBJ whole genome shotgun (WGS) entry which is preliminary data.</text>
</comment>
<reference evidence="2 3" key="1">
    <citation type="journal article" date="2021" name="Nat. Commun.">
        <title>Genetic determinants of endophytism in the Arabidopsis root mycobiome.</title>
        <authorList>
            <person name="Mesny F."/>
            <person name="Miyauchi S."/>
            <person name="Thiergart T."/>
            <person name="Pickel B."/>
            <person name="Atanasova L."/>
            <person name="Karlsson M."/>
            <person name="Huettel B."/>
            <person name="Barry K.W."/>
            <person name="Haridas S."/>
            <person name="Chen C."/>
            <person name="Bauer D."/>
            <person name="Andreopoulos W."/>
            <person name="Pangilinan J."/>
            <person name="LaButti K."/>
            <person name="Riley R."/>
            <person name="Lipzen A."/>
            <person name="Clum A."/>
            <person name="Drula E."/>
            <person name="Henrissat B."/>
            <person name="Kohler A."/>
            <person name="Grigoriev I.V."/>
            <person name="Martin F.M."/>
            <person name="Hacquard S."/>
        </authorList>
    </citation>
    <scope>NUCLEOTIDE SEQUENCE [LARGE SCALE GENOMIC DNA]</scope>
    <source>
        <strain evidence="2 3">MPI-SDFR-AT-0080</strain>
    </source>
</reference>
<name>A0ABQ8FR83_9PEZI</name>
<dbReference type="Proteomes" id="UP000774617">
    <property type="component" value="Unassembled WGS sequence"/>
</dbReference>
<dbReference type="SUPFAM" id="SSF50974">
    <property type="entry name" value="Nitrous oxide reductase, N-terminal domain"/>
    <property type="match status" value="1"/>
</dbReference>
<gene>
    <name evidence="2" type="ORF">B0J12DRAFT_689017</name>
</gene>
<accession>A0ABQ8FR83</accession>
<dbReference type="PANTHER" id="PTHR47197">
    <property type="entry name" value="PROTEIN NIRF"/>
    <property type="match status" value="1"/>
</dbReference>
<dbReference type="InterPro" id="IPR015943">
    <property type="entry name" value="WD40/YVTN_repeat-like_dom_sf"/>
</dbReference>
<dbReference type="EMBL" id="JAGTJR010000076">
    <property type="protein sequence ID" value="KAH7015976.1"/>
    <property type="molecule type" value="Genomic_DNA"/>
</dbReference>
<dbReference type="InterPro" id="IPR019405">
    <property type="entry name" value="Lactonase_7-beta_prop"/>
</dbReference>
<feature type="signal peptide" evidence="1">
    <location>
        <begin position="1"/>
        <end position="20"/>
    </location>
</feature>
<evidence type="ECO:0000313" key="3">
    <source>
        <dbReference type="Proteomes" id="UP000774617"/>
    </source>
</evidence>
<keyword evidence="3" id="KW-1185">Reference proteome</keyword>
<protein>
    <submittedName>
        <fullName evidence="2">40-residue YVTN family beta-propeller repeat protein</fullName>
    </submittedName>
</protein>
<dbReference type="Gene3D" id="2.130.10.10">
    <property type="entry name" value="YVTN repeat-like/Quinoprotein amine dehydrogenase"/>
    <property type="match status" value="2"/>
</dbReference>
<dbReference type="InterPro" id="IPR011045">
    <property type="entry name" value="N2O_reductase_N"/>
</dbReference>